<organism evidence="1 2">
    <name type="scientific">Parascaris equorum</name>
    <name type="common">Equine roundworm</name>
    <dbReference type="NCBI Taxonomy" id="6256"/>
    <lineage>
        <taxon>Eukaryota</taxon>
        <taxon>Metazoa</taxon>
        <taxon>Ecdysozoa</taxon>
        <taxon>Nematoda</taxon>
        <taxon>Chromadorea</taxon>
        <taxon>Rhabditida</taxon>
        <taxon>Spirurina</taxon>
        <taxon>Ascaridomorpha</taxon>
        <taxon>Ascaridoidea</taxon>
        <taxon>Ascarididae</taxon>
        <taxon>Parascaris</taxon>
    </lineage>
</organism>
<accession>A0A914RSE2</accession>
<proteinExistence type="predicted"/>
<keyword evidence="1" id="KW-1185">Reference proteome</keyword>
<protein>
    <submittedName>
        <fullName evidence="2">Uncharacterized protein</fullName>
    </submittedName>
</protein>
<dbReference type="Proteomes" id="UP000887564">
    <property type="component" value="Unplaced"/>
</dbReference>
<evidence type="ECO:0000313" key="2">
    <source>
        <dbReference type="WBParaSite" id="PEQ_0000775301-mRNA-1"/>
    </source>
</evidence>
<sequence>MLSERAILIVGGYTSICSESGSRAEPTTVLSIRSRSSIANPYVRRRTENAANGNSTKSCFSIRFFFKANPFSA</sequence>
<dbReference type="AlphaFoldDB" id="A0A914RSE2"/>
<reference evidence="2" key="1">
    <citation type="submission" date="2022-11" db="UniProtKB">
        <authorList>
            <consortium name="WormBaseParasite"/>
        </authorList>
    </citation>
    <scope>IDENTIFICATION</scope>
</reference>
<dbReference type="WBParaSite" id="PEQ_0000775301-mRNA-1">
    <property type="protein sequence ID" value="PEQ_0000775301-mRNA-1"/>
    <property type="gene ID" value="PEQ_0000775301"/>
</dbReference>
<name>A0A914RSE2_PAREQ</name>
<evidence type="ECO:0000313" key="1">
    <source>
        <dbReference type="Proteomes" id="UP000887564"/>
    </source>
</evidence>